<proteinExistence type="predicted"/>
<dbReference type="EMBL" id="JAQLWV010000025">
    <property type="protein sequence ID" value="MDB7934496.1"/>
    <property type="molecule type" value="Genomic_DNA"/>
</dbReference>
<comment type="caution">
    <text evidence="1">The sequence shown here is derived from an EMBL/GenBank/DDBJ whole genome shotgun (WGS) entry which is preliminary data.</text>
</comment>
<gene>
    <name evidence="1" type="ORF">PNE06_15535</name>
</gene>
<name>A0AAW6CJY7_FLAPL</name>
<reference evidence="1" key="1">
    <citation type="submission" date="2023-01" db="EMBL/GenBank/DDBJ databases">
        <title>Human gut microbiome strain richness.</title>
        <authorList>
            <person name="Chen-Liaw A."/>
        </authorList>
    </citation>
    <scope>NUCLEOTIDE SEQUENCE</scope>
    <source>
        <strain evidence="1">1001287st1_F4_1001285I_161205</strain>
    </source>
</reference>
<dbReference type="Proteomes" id="UP001211173">
    <property type="component" value="Unassembled WGS sequence"/>
</dbReference>
<dbReference type="AlphaFoldDB" id="A0AAW6CJY7"/>
<dbReference type="RefSeq" id="WP_256186093.1">
    <property type="nucleotide sequence ID" value="NZ_BAABZG010000001.1"/>
</dbReference>
<evidence type="ECO:0000313" key="2">
    <source>
        <dbReference type="Proteomes" id="UP001211173"/>
    </source>
</evidence>
<protein>
    <submittedName>
        <fullName evidence="1">Uncharacterized protein</fullName>
    </submittedName>
</protein>
<evidence type="ECO:0000313" key="1">
    <source>
        <dbReference type="EMBL" id="MDB7934496.1"/>
    </source>
</evidence>
<accession>A0AAW6CJY7</accession>
<sequence>MSVHLRTGLDYLLALSVDDLNDLADTVNELSEEVRRNGKK</sequence>
<organism evidence="1 2">
    <name type="scientific">Flavonifractor plautii</name>
    <name type="common">Fusobacterium plautii</name>
    <dbReference type="NCBI Taxonomy" id="292800"/>
    <lineage>
        <taxon>Bacteria</taxon>
        <taxon>Bacillati</taxon>
        <taxon>Bacillota</taxon>
        <taxon>Clostridia</taxon>
        <taxon>Eubacteriales</taxon>
        <taxon>Oscillospiraceae</taxon>
        <taxon>Flavonifractor</taxon>
    </lineage>
</organism>